<protein>
    <submittedName>
        <fullName evidence="3">DNA primase</fullName>
    </submittedName>
</protein>
<dbReference type="GO" id="GO:0008270">
    <property type="term" value="F:zinc ion binding"/>
    <property type="evidence" value="ECO:0007669"/>
    <property type="project" value="InterPro"/>
</dbReference>
<dbReference type="Gene3D" id="3.90.580.10">
    <property type="entry name" value="Zinc finger, CHC2-type domain"/>
    <property type="match status" value="1"/>
</dbReference>
<sequence length="147" mass="16207">MAAVRFHRIDDRSGEGSDSKPLLDATMHHFDVDFNDQRNAGMAKCPLHDDNTPSMSYRLDEGLWNCHSCGNGGDSFTLIEKYHDMQLNKAIDFKQAKAYAKEHGLEEGAVAKETGYTSRYGGGRKAAGKKPGQKPGGGYVPAWKRSK</sequence>
<feature type="region of interest" description="Disordered" evidence="1">
    <location>
        <begin position="116"/>
        <end position="147"/>
    </location>
</feature>
<evidence type="ECO:0000256" key="1">
    <source>
        <dbReference type="SAM" id="MobiDB-lite"/>
    </source>
</evidence>
<accession>I6ZYW6</accession>
<dbReference type="GO" id="GO:0003899">
    <property type="term" value="F:DNA-directed RNA polymerase activity"/>
    <property type="evidence" value="ECO:0007669"/>
    <property type="project" value="InterPro"/>
</dbReference>
<evidence type="ECO:0000259" key="2">
    <source>
        <dbReference type="SMART" id="SM00400"/>
    </source>
</evidence>
<organism evidence="3 4">
    <name type="scientific">Streptomyces phage phiELB20</name>
    <dbReference type="NCBI Taxonomy" id="1211278"/>
    <lineage>
        <taxon>Viruses</taxon>
        <taxon>Duplodnaviria</taxon>
        <taxon>Heunggongvirae</taxon>
        <taxon>Uroviricota</taxon>
        <taxon>Caudoviricetes</taxon>
        <taxon>Arquatrovirinae</taxon>
        <taxon>Arequatrovirus</taxon>
        <taxon>Arequatrovirus ELB20</taxon>
    </lineage>
</organism>
<dbReference type="SUPFAM" id="SSF57783">
    <property type="entry name" value="Zinc beta-ribbon"/>
    <property type="match status" value="1"/>
</dbReference>
<dbReference type="EMBL" id="JX262376">
    <property type="protein sequence ID" value="AFO10903.1"/>
    <property type="molecule type" value="Genomic_DNA"/>
</dbReference>
<dbReference type="InterPro" id="IPR036977">
    <property type="entry name" value="DNA_primase_Znf_CHC2"/>
</dbReference>
<proteinExistence type="predicted"/>
<feature type="domain" description="Zinc finger CHC2-type" evidence="2">
    <location>
        <begin position="42"/>
        <end position="91"/>
    </location>
</feature>
<dbReference type="Proteomes" id="UP000002921">
    <property type="component" value="Genome"/>
</dbReference>
<dbReference type="SMART" id="SM00400">
    <property type="entry name" value="ZnF_CHCC"/>
    <property type="match status" value="1"/>
</dbReference>
<evidence type="ECO:0000313" key="3">
    <source>
        <dbReference type="EMBL" id="AFO10903.1"/>
    </source>
</evidence>
<evidence type="ECO:0000313" key="4">
    <source>
        <dbReference type="Proteomes" id="UP000002921"/>
    </source>
</evidence>
<keyword evidence="4" id="KW-1185">Reference proteome</keyword>
<dbReference type="GO" id="GO:0003677">
    <property type="term" value="F:DNA binding"/>
    <property type="evidence" value="ECO:0007669"/>
    <property type="project" value="InterPro"/>
</dbReference>
<feature type="compositionally biased region" description="Basic and acidic residues" evidence="1">
    <location>
        <begin position="7"/>
        <end position="18"/>
    </location>
</feature>
<feature type="region of interest" description="Disordered" evidence="1">
    <location>
        <begin position="1"/>
        <end position="22"/>
    </location>
</feature>
<dbReference type="InterPro" id="IPR002694">
    <property type="entry name" value="Znf_CHC2"/>
</dbReference>
<dbReference type="GO" id="GO:0006260">
    <property type="term" value="P:DNA replication"/>
    <property type="evidence" value="ECO:0007669"/>
    <property type="project" value="InterPro"/>
</dbReference>
<dbReference type="Pfam" id="PF01807">
    <property type="entry name" value="Zn_ribbon_DnaG"/>
    <property type="match status" value="1"/>
</dbReference>
<gene>
    <name evidence="3" type="ORF">ELB20_37</name>
</gene>
<reference evidence="3 4" key="1">
    <citation type="journal article" date="2013" name="J. Bacteriol.">
        <title>Evolutionary Relationships among Actinophages and a Putative Adaptation for Growth in Streptomyces spp.</title>
        <authorList>
            <person name="Smith M.C."/>
            <person name="Hendrix R.W."/>
            <person name="Dedrick R."/>
            <person name="Mitchell K."/>
            <person name="Ko C.C."/>
            <person name="Russell D."/>
            <person name="Bell E."/>
            <person name="Gregory M."/>
            <person name="Bibb M.J."/>
            <person name="Pethick F."/>
            <person name="Jacobs-Sera D."/>
            <person name="Herron P."/>
            <person name="Buttner M.J."/>
            <person name="Hatfull G.F."/>
        </authorList>
    </citation>
    <scope>NUCLEOTIDE SEQUENCE [LARGE SCALE GENOMIC DNA]</scope>
</reference>
<name>I6ZYW6_9CAUD</name>